<feature type="compositionally biased region" description="Basic and acidic residues" evidence="1">
    <location>
        <begin position="7"/>
        <end position="18"/>
    </location>
</feature>
<feature type="transmembrane region" description="Helical" evidence="2">
    <location>
        <begin position="95"/>
        <end position="123"/>
    </location>
</feature>
<evidence type="ECO:0000313" key="4">
    <source>
        <dbReference type="Proteomes" id="UP000664417"/>
    </source>
</evidence>
<sequence>MTNEQENEPHFGENEVPGRTRSHPMPSSRQSEPKPKLELKDSVIYGIAFFLLGLVAIVVVSVHVSASPILPILVVAFILGTLVLMVKVLGFRQTLFVFLNGGLALLALLGFALLVLVGGCLLLV</sequence>
<reference evidence="3" key="1">
    <citation type="submission" date="2021-03" db="EMBL/GenBank/DDBJ databases">
        <authorList>
            <person name="Wang G."/>
        </authorList>
    </citation>
    <scope>NUCLEOTIDE SEQUENCE</scope>
    <source>
        <strain evidence="3">KCTC 12899</strain>
    </source>
</reference>
<feature type="transmembrane region" description="Helical" evidence="2">
    <location>
        <begin position="43"/>
        <end position="62"/>
    </location>
</feature>
<protein>
    <submittedName>
        <fullName evidence="3">Uncharacterized protein</fullName>
    </submittedName>
</protein>
<dbReference type="AlphaFoldDB" id="A0A8J7QHV5"/>
<dbReference type="Proteomes" id="UP000664417">
    <property type="component" value="Unassembled WGS sequence"/>
</dbReference>
<evidence type="ECO:0000256" key="1">
    <source>
        <dbReference type="SAM" id="MobiDB-lite"/>
    </source>
</evidence>
<comment type="caution">
    <text evidence="3">The sequence shown here is derived from an EMBL/GenBank/DDBJ whole genome shotgun (WGS) entry which is preliminary data.</text>
</comment>
<gene>
    <name evidence="3" type="ORF">J3U88_20525</name>
</gene>
<keyword evidence="2" id="KW-0472">Membrane</keyword>
<dbReference type="EMBL" id="JAFREP010000020">
    <property type="protein sequence ID" value="MBO1320876.1"/>
    <property type="molecule type" value="Genomic_DNA"/>
</dbReference>
<keyword evidence="2" id="KW-0812">Transmembrane</keyword>
<name>A0A8J7QHV5_9BACT</name>
<dbReference type="RefSeq" id="WP_207860851.1">
    <property type="nucleotide sequence ID" value="NZ_JAFREP010000020.1"/>
</dbReference>
<evidence type="ECO:0000256" key="2">
    <source>
        <dbReference type="SAM" id="Phobius"/>
    </source>
</evidence>
<proteinExistence type="predicted"/>
<feature type="region of interest" description="Disordered" evidence="1">
    <location>
        <begin position="1"/>
        <end position="36"/>
    </location>
</feature>
<keyword evidence="2" id="KW-1133">Transmembrane helix</keyword>
<feature type="transmembrane region" description="Helical" evidence="2">
    <location>
        <begin position="69"/>
        <end position="89"/>
    </location>
</feature>
<accession>A0A8J7QHV5</accession>
<keyword evidence="4" id="KW-1185">Reference proteome</keyword>
<evidence type="ECO:0000313" key="3">
    <source>
        <dbReference type="EMBL" id="MBO1320876.1"/>
    </source>
</evidence>
<organism evidence="3 4">
    <name type="scientific">Acanthopleuribacter pedis</name>
    <dbReference type="NCBI Taxonomy" id="442870"/>
    <lineage>
        <taxon>Bacteria</taxon>
        <taxon>Pseudomonadati</taxon>
        <taxon>Acidobacteriota</taxon>
        <taxon>Holophagae</taxon>
        <taxon>Acanthopleuribacterales</taxon>
        <taxon>Acanthopleuribacteraceae</taxon>
        <taxon>Acanthopleuribacter</taxon>
    </lineage>
</organism>